<keyword evidence="2" id="KW-1185">Reference proteome</keyword>
<dbReference type="Proteomes" id="UP000222564">
    <property type="component" value="Unassembled WGS sequence"/>
</dbReference>
<accession>A0A2C6MGK3</accession>
<protein>
    <submittedName>
        <fullName evidence="1">Uncharacterized protein</fullName>
    </submittedName>
</protein>
<name>A0A2C6MGK3_9FIRM</name>
<proteinExistence type="predicted"/>
<sequence>MPVLFTLVAAESLCELLFGQVNNVVNGVLAKLAVQFLFITVTVDNTPGNCFIFKAKGIKVTLPQYPAGIS</sequence>
<gene>
    <name evidence="1" type="ORF">P378_06955</name>
</gene>
<evidence type="ECO:0000313" key="2">
    <source>
        <dbReference type="Proteomes" id="UP000222564"/>
    </source>
</evidence>
<comment type="caution">
    <text evidence="1">The sequence shown here is derived from an EMBL/GenBank/DDBJ whole genome shotgun (WGS) entry which is preliminary data.</text>
</comment>
<dbReference type="EMBL" id="AWQQ01000042">
    <property type="protein sequence ID" value="PHJ38852.1"/>
    <property type="molecule type" value="Genomic_DNA"/>
</dbReference>
<evidence type="ECO:0000313" key="1">
    <source>
        <dbReference type="EMBL" id="PHJ38852.1"/>
    </source>
</evidence>
<organism evidence="1 2">
    <name type="scientific">Desulforamulus profundi</name>
    <dbReference type="NCBI Taxonomy" id="1383067"/>
    <lineage>
        <taxon>Bacteria</taxon>
        <taxon>Bacillati</taxon>
        <taxon>Bacillota</taxon>
        <taxon>Clostridia</taxon>
        <taxon>Eubacteriales</taxon>
        <taxon>Peptococcaceae</taxon>
        <taxon>Desulforamulus</taxon>
    </lineage>
</organism>
<reference evidence="1 2" key="1">
    <citation type="submission" date="2013-09" db="EMBL/GenBank/DDBJ databases">
        <title>Biodegradation of hydrocarbons in the deep terrestrial subsurface : characterization of a microbial consortium composed of two Desulfotomaculum species originating from a deep geological formation.</title>
        <authorList>
            <person name="Aullo T."/>
            <person name="Berlendis S."/>
            <person name="Lascourreges J.-F."/>
            <person name="Dessort D."/>
            <person name="Saint-Laurent S."/>
            <person name="Schraauwers B."/>
            <person name="Mas J."/>
            <person name="Magot M."/>
            <person name="Ranchou-Peyruse A."/>
        </authorList>
    </citation>
    <scope>NUCLEOTIDE SEQUENCE [LARGE SCALE GENOMIC DNA]</scope>
    <source>
        <strain evidence="1 2">Bs107</strain>
    </source>
</reference>
<dbReference type="AlphaFoldDB" id="A0A2C6MGK3"/>